<reference evidence="1" key="1">
    <citation type="submission" date="2016-02" db="EMBL/GenBank/DDBJ databases">
        <title>WGS assembly of Manihot esculenta.</title>
        <authorList>
            <person name="Bredeson J.V."/>
            <person name="Prochnik S.E."/>
            <person name="Lyons J.B."/>
            <person name="Schmutz J."/>
            <person name="Grimwood J."/>
            <person name="Vrebalov J."/>
            <person name="Bart R.S."/>
            <person name="Amuge T."/>
            <person name="Ferguson M.E."/>
            <person name="Green R."/>
            <person name="Putnam N."/>
            <person name="Stites J."/>
            <person name="Rounsley S."/>
            <person name="Rokhsar D.S."/>
        </authorList>
    </citation>
    <scope>NUCLEOTIDE SEQUENCE [LARGE SCALE GENOMIC DNA]</scope>
    <source>
        <tissue evidence="1">Leaf</tissue>
    </source>
</reference>
<gene>
    <name evidence="1" type="ORF">MANES_03G025800</name>
</gene>
<name>A0A2C9W3Z3_MANES</name>
<protein>
    <submittedName>
        <fullName evidence="1">Uncharacterized protein</fullName>
    </submittedName>
</protein>
<evidence type="ECO:0000313" key="1">
    <source>
        <dbReference type="EMBL" id="OAY53817.1"/>
    </source>
</evidence>
<dbReference type="AlphaFoldDB" id="A0A2C9W3Z3"/>
<organism evidence="1">
    <name type="scientific">Manihot esculenta</name>
    <name type="common">Cassava</name>
    <name type="synonym">Jatropha manihot</name>
    <dbReference type="NCBI Taxonomy" id="3983"/>
    <lineage>
        <taxon>Eukaryota</taxon>
        <taxon>Viridiplantae</taxon>
        <taxon>Streptophyta</taxon>
        <taxon>Embryophyta</taxon>
        <taxon>Tracheophyta</taxon>
        <taxon>Spermatophyta</taxon>
        <taxon>Magnoliopsida</taxon>
        <taxon>eudicotyledons</taxon>
        <taxon>Gunneridae</taxon>
        <taxon>Pentapetalae</taxon>
        <taxon>rosids</taxon>
        <taxon>fabids</taxon>
        <taxon>Malpighiales</taxon>
        <taxon>Euphorbiaceae</taxon>
        <taxon>Crotonoideae</taxon>
        <taxon>Manihoteae</taxon>
        <taxon>Manihot</taxon>
    </lineage>
</organism>
<proteinExistence type="predicted"/>
<accession>A0A2C9W3Z3</accession>
<dbReference type="EMBL" id="CM004389">
    <property type="protein sequence ID" value="OAY53817.1"/>
    <property type="molecule type" value="Genomic_DNA"/>
</dbReference>
<sequence length="48" mass="5604">MKERGLLYSELYPLLMPAIEPARASYSQCSRTHKVATLRNLKLDNMHR</sequence>